<dbReference type="PANTHER" id="PTHR36453:SF1">
    <property type="entry name" value="RIGHT HANDED BETA HELIX DOMAIN-CONTAINING PROTEIN"/>
    <property type="match status" value="1"/>
</dbReference>
<dbReference type="InterPro" id="IPR006626">
    <property type="entry name" value="PbH1"/>
</dbReference>
<dbReference type="InterPro" id="IPR022388">
    <property type="entry name" value="CHP03808"/>
</dbReference>
<organism evidence="3 4">
    <name type="scientific">Neorhizobium lilium</name>
    <dbReference type="NCBI Taxonomy" id="2503024"/>
    <lineage>
        <taxon>Bacteria</taxon>
        <taxon>Pseudomonadati</taxon>
        <taxon>Pseudomonadota</taxon>
        <taxon>Alphaproteobacteria</taxon>
        <taxon>Hyphomicrobiales</taxon>
        <taxon>Rhizobiaceae</taxon>
        <taxon>Rhizobium/Agrobacterium group</taxon>
        <taxon>Neorhizobium</taxon>
    </lineage>
</organism>
<keyword evidence="4" id="KW-1185">Reference proteome</keyword>
<dbReference type="InterPro" id="IPR022444">
    <property type="entry name" value="Cofactor-bd_rpt"/>
</dbReference>
<dbReference type="Proteomes" id="UP000287687">
    <property type="component" value="Unassembled WGS sequence"/>
</dbReference>
<feature type="domain" description="Periplasmic copper-binding protein NosD beta helix" evidence="1">
    <location>
        <begin position="244"/>
        <end position="438"/>
    </location>
</feature>
<proteinExistence type="predicted"/>
<accession>A0A444LGI5</accession>
<dbReference type="PROSITE" id="PS51318">
    <property type="entry name" value="TAT"/>
    <property type="match status" value="1"/>
</dbReference>
<dbReference type="EMBL" id="SBIP01000003">
    <property type="protein sequence ID" value="RWX77298.1"/>
    <property type="molecule type" value="Genomic_DNA"/>
</dbReference>
<feature type="domain" description="Right handed beta helix" evidence="2">
    <location>
        <begin position="117"/>
        <end position="241"/>
    </location>
</feature>
<dbReference type="PANTHER" id="PTHR36453">
    <property type="entry name" value="SECRETED PROTEIN-RELATED"/>
    <property type="match status" value="1"/>
</dbReference>
<name>A0A444LGI5_9HYPH</name>
<dbReference type="InterPro" id="IPR006311">
    <property type="entry name" value="TAT_signal"/>
</dbReference>
<protein>
    <submittedName>
        <fullName evidence="3">TIGR03808 family TAT-translocated repetitive protein</fullName>
    </submittedName>
</protein>
<evidence type="ECO:0000313" key="4">
    <source>
        <dbReference type="Proteomes" id="UP000287687"/>
    </source>
</evidence>
<dbReference type="SUPFAM" id="SSF51126">
    <property type="entry name" value="Pectin lyase-like"/>
    <property type="match status" value="1"/>
</dbReference>
<evidence type="ECO:0000313" key="3">
    <source>
        <dbReference type="EMBL" id="RWX77298.1"/>
    </source>
</evidence>
<dbReference type="Gene3D" id="2.160.20.10">
    <property type="entry name" value="Single-stranded right-handed beta-helix, Pectin lyase-like"/>
    <property type="match status" value="1"/>
</dbReference>
<gene>
    <name evidence="3" type="ORF">EPK99_16825</name>
</gene>
<dbReference type="InterPro" id="IPR007742">
    <property type="entry name" value="NosD_dom"/>
</dbReference>
<evidence type="ECO:0000259" key="1">
    <source>
        <dbReference type="Pfam" id="PF05048"/>
    </source>
</evidence>
<dbReference type="InterPro" id="IPR011050">
    <property type="entry name" value="Pectin_lyase_fold/virulence"/>
</dbReference>
<dbReference type="RefSeq" id="WP_128444211.1">
    <property type="nucleotide sequence ID" value="NZ_SBIP01000003.1"/>
</dbReference>
<dbReference type="NCBIfam" id="TIGR03807">
    <property type="entry name" value="RR_fam_repeat"/>
    <property type="match status" value="2"/>
</dbReference>
<evidence type="ECO:0000259" key="2">
    <source>
        <dbReference type="Pfam" id="PF13229"/>
    </source>
</evidence>
<dbReference type="NCBIfam" id="TIGR03808">
    <property type="entry name" value="RR_plus_rpt_1"/>
    <property type="match status" value="1"/>
</dbReference>
<dbReference type="OrthoDB" id="9788772at2"/>
<reference evidence="3 4" key="1">
    <citation type="submission" date="2019-01" db="EMBL/GenBank/DDBJ databases">
        <title>The draft genome of Rhizobium sp. 24NR.</title>
        <authorList>
            <person name="Liu L."/>
            <person name="Liang L."/>
            <person name="Shi S."/>
            <person name="Xu L."/>
            <person name="Wang X."/>
            <person name="Li L."/>
            <person name="Zhang X."/>
        </authorList>
    </citation>
    <scope>NUCLEOTIDE SEQUENCE [LARGE SCALE GENOMIC DNA]</scope>
    <source>
        <strain evidence="3 4">24NR</strain>
    </source>
</reference>
<dbReference type="InterPro" id="IPR012334">
    <property type="entry name" value="Pectin_lyas_fold"/>
</dbReference>
<sequence>MISRRTLLGFATGATGLGLLPLAGSAAPLSGPSIGMRGSIDAGTEGVIPGRGSKESEKTSRQLADLIAKAARQNLPVFLSPGTYEVSNLMLPDGARLTGIAGATRLVYGGGGFLLRADGGSRIELSNLVIDGAGRGLDGQTSALVHLSGVQDASIDNCEILASAKTGLQLEGCGGRIERSSIGGAAEYGFYAVDSRRLSVTANSVSDCGNGGILIHRRSKGFDGTIISGNRIAQIGATNGGTGQYGNGINLFRADGVTVTGNQITQAAFSAIRANSASNAQIANNQCFQSGETGIYAEFAFEGAVISGNMVDGAANGISVVNFNEGGRLATVANNIVRNLAATGPYVLEEAIFGVGISVEADTVVTGNVVENAPLWGLALGFGAYLRNVVASGNMVRQARIGCAVSVVEGAGNAIISGNLFQGMKDGAIIGHRWKAPATAELARGGQEAGKFPQLTIEGNRMI</sequence>
<comment type="caution">
    <text evidence="3">The sequence shown here is derived from an EMBL/GenBank/DDBJ whole genome shotgun (WGS) entry which is preliminary data.</text>
</comment>
<dbReference type="SMART" id="SM00710">
    <property type="entry name" value="PbH1"/>
    <property type="match status" value="8"/>
</dbReference>
<dbReference type="InterPro" id="IPR039448">
    <property type="entry name" value="Beta_helix"/>
</dbReference>
<dbReference type="AlphaFoldDB" id="A0A444LGI5"/>
<dbReference type="Pfam" id="PF13229">
    <property type="entry name" value="Beta_helix"/>
    <property type="match status" value="1"/>
</dbReference>
<dbReference type="Pfam" id="PF05048">
    <property type="entry name" value="NosD"/>
    <property type="match status" value="1"/>
</dbReference>